<keyword evidence="2" id="KW-1185">Reference proteome</keyword>
<dbReference type="EMBL" id="CP113520">
    <property type="protein sequence ID" value="WAJ30488.1"/>
    <property type="molecule type" value="Genomic_DNA"/>
</dbReference>
<dbReference type="Proteomes" id="UP001163223">
    <property type="component" value="Chromosome"/>
</dbReference>
<organism evidence="1 2">
    <name type="scientific">Antarcticirhabdus aurantiaca</name>
    <dbReference type="NCBI Taxonomy" id="2606717"/>
    <lineage>
        <taxon>Bacteria</taxon>
        <taxon>Pseudomonadati</taxon>
        <taxon>Pseudomonadota</taxon>
        <taxon>Alphaproteobacteria</taxon>
        <taxon>Hyphomicrobiales</taxon>
        <taxon>Aurantimonadaceae</taxon>
        <taxon>Antarcticirhabdus</taxon>
    </lineage>
</organism>
<proteinExistence type="predicted"/>
<gene>
    <name evidence="1" type="ORF">OXU80_09915</name>
</gene>
<reference evidence="1" key="1">
    <citation type="submission" date="2022-11" db="EMBL/GenBank/DDBJ databases">
        <title>beta-Carotene-producing bacterium, Jeongeuplla avenae sp. nov., alleviates the salt stress of Arabidopsis seedlings.</title>
        <authorList>
            <person name="Jiang L."/>
            <person name="Lee J."/>
        </authorList>
    </citation>
    <scope>NUCLEOTIDE SEQUENCE</scope>
    <source>
        <strain evidence="1">DY_R2A_6</strain>
    </source>
</reference>
<name>A0ACD4NUH1_9HYPH</name>
<accession>A0ACD4NUH1</accession>
<evidence type="ECO:0000313" key="1">
    <source>
        <dbReference type="EMBL" id="WAJ30488.1"/>
    </source>
</evidence>
<evidence type="ECO:0000313" key="2">
    <source>
        <dbReference type="Proteomes" id="UP001163223"/>
    </source>
</evidence>
<protein>
    <submittedName>
        <fullName evidence="1">Uncharacterized protein</fullName>
    </submittedName>
</protein>
<sequence length="786" mass="82531">MTLSLPAGPSSRRGGRARRWIARPAISLLALSVALSGCASSGIDDPDLFTTGTVQPRLQNGEPQRVGPIINAAAFNARAVSRTIAPYAGFVGSTRVNYAGERSAIEADLRDLGNVVAPSFDPNELVTIDFRDATLAYILQQLLGGALGVTYVAPEQLPQSVNFRTETPIPKSRVLQVVRDLLAREGLVIRLINGVYQIGTLETLTTLETNAAAGRTGEEVSRIVKLSDGNAAEVAQLASQLLPAGTSVQASTAANTLVIKASPSDIESVERLVRTLSETAVGSEQVAIIPLRRSAPEAVAAQLTEFYGSSLRGEGEPITAIPLQNQQAILVGTSDPTLMAGLQQLARQLDRSVTDVSGLRVVPLTHIRAVEIAPQLSQIFGSSVASGPTEARSTGTRSRIGGSEREEAPASRIGAAARLRAPNGSTAIDDNEDGTGLALAGPTAAGNVRVDTLPAEGGANARGGRVQAEAAEETSVASTALAPSPGETRIVAEERTNSLLVYSTYDVFNRIQDTVRTLDVPQAQVIIEATVIEVQLNDRLESGVQFFLQSNGIVVGSGIPDGNQSPTQGGIIGVGADIGNVTVDAVLRALRAVTNLRVVSSPYLTVVDGASARLVIGDQIPFATRSQRSNNLGNITVTQDVEILDTGVVLEITPRIFANNSVKLNVVQSVSTPSSSAAAGDLTPVISTRDIESQILGQSGRTILLGGLISDRIEKGEDATPVASQVPVIGQLFRQNRSTAQRTELLVLITPRVVRTSSGIESITRLIQGVRVQQQVNEDIYATTKN</sequence>